<dbReference type="Pfam" id="PF13231">
    <property type="entry name" value="PMT_2"/>
    <property type="match status" value="1"/>
</dbReference>
<sequence length="512" mass="59120">MKVNYRQRLFYLLLFTALFKLIIAGLIELGNDEVYYYTYALQPDWNHFDHPGMIGWLIRITTLNLFWLNEVSMRLGAIIGCAVSTYFIFETGKIISTEKTGWYAALIYNFSVYTGIIAGLFILPDSPQMPFWTASLYFMSRIIFNEEDKKSWIWLMLGLMIGLAALSKVHGLYLWVGFGLFILIKKIKWLSNWRLYAAIIVSAICVLPILYWNIQNNFITYKFHSGRVTHHQIQIDSLIREILGEFAYQNPVIFILIIISIIYLIRNKNIFSSLTNIWLLCMSIPMILLFWSISAFNPTLPHWSGPAYIPLFFIAARYSELKTDQYRSPRLINSAGILVGSLLIIAVALVRNAPFNFGSQKKENFGEYCPTLDLSGWRSFSDAFETLEKNDVANHLMKTNSPIIINKWFPGGHLEFYTARKSGLQIIGIGDLDDLHKFAWLNKTGQQLKLGDDAYCIVPSNVPLKPYELYKDYFTTIKQPVVMYQIRSNAVVRNFYVYRMKNCKKIPAAILP</sequence>
<keyword evidence="4 10" id="KW-0808">Transferase</keyword>
<feature type="transmembrane region" description="Helical" evidence="8">
    <location>
        <begin position="101"/>
        <end position="123"/>
    </location>
</feature>
<feature type="transmembrane region" description="Helical" evidence="8">
    <location>
        <begin position="246"/>
        <end position="265"/>
    </location>
</feature>
<feature type="transmembrane region" description="Helical" evidence="8">
    <location>
        <begin position="71"/>
        <end position="89"/>
    </location>
</feature>
<feature type="transmembrane region" description="Helical" evidence="8">
    <location>
        <begin position="152"/>
        <end position="183"/>
    </location>
</feature>
<protein>
    <submittedName>
        <fullName evidence="10">Dolichyl-phosphate-mannose-protein mannosyltransferase</fullName>
    </submittedName>
</protein>
<keyword evidence="2" id="KW-1003">Cell membrane</keyword>
<dbReference type="GO" id="GO:0008610">
    <property type="term" value="P:lipid biosynthetic process"/>
    <property type="evidence" value="ECO:0007669"/>
    <property type="project" value="UniProtKB-ARBA"/>
</dbReference>
<feature type="transmembrane region" description="Helical" evidence="8">
    <location>
        <begin position="9"/>
        <end position="27"/>
    </location>
</feature>
<dbReference type="GO" id="GO:0016763">
    <property type="term" value="F:pentosyltransferase activity"/>
    <property type="evidence" value="ECO:0007669"/>
    <property type="project" value="TreeGrafter"/>
</dbReference>
<evidence type="ECO:0000313" key="10">
    <source>
        <dbReference type="EMBL" id="OIR03397.1"/>
    </source>
</evidence>
<proteinExistence type="predicted"/>
<reference evidence="10" key="1">
    <citation type="submission" date="2016-10" db="EMBL/GenBank/DDBJ databases">
        <title>Sequence of Gallionella enrichment culture.</title>
        <authorList>
            <person name="Poehlein A."/>
            <person name="Muehling M."/>
            <person name="Daniel R."/>
        </authorList>
    </citation>
    <scope>NUCLEOTIDE SEQUENCE</scope>
</reference>
<feature type="transmembrane region" description="Helical" evidence="8">
    <location>
        <begin position="302"/>
        <end position="319"/>
    </location>
</feature>
<dbReference type="EMBL" id="MLJW01000066">
    <property type="protein sequence ID" value="OIR03397.1"/>
    <property type="molecule type" value="Genomic_DNA"/>
</dbReference>
<evidence type="ECO:0000256" key="8">
    <source>
        <dbReference type="SAM" id="Phobius"/>
    </source>
</evidence>
<dbReference type="GO" id="GO:0005886">
    <property type="term" value="C:plasma membrane"/>
    <property type="evidence" value="ECO:0007669"/>
    <property type="project" value="UniProtKB-SubCell"/>
</dbReference>
<comment type="caution">
    <text evidence="10">The sequence shown here is derived from an EMBL/GenBank/DDBJ whole genome shotgun (WGS) entry which is preliminary data.</text>
</comment>
<evidence type="ECO:0000256" key="7">
    <source>
        <dbReference type="ARBA" id="ARBA00023136"/>
    </source>
</evidence>
<feature type="transmembrane region" description="Helical" evidence="8">
    <location>
        <begin position="195"/>
        <end position="214"/>
    </location>
</feature>
<dbReference type="PANTHER" id="PTHR33908:SF11">
    <property type="entry name" value="MEMBRANE PROTEIN"/>
    <property type="match status" value="1"/>
</dbReference>
<accession>A0A1J5SGV8</accession>
<feature type="domain" description="Glycosyltransferase RgtA/B/C/D-like" evidence="9">
    <location>
        <begin position="49"/>
        <end position="212"/>
    </location>
</feature>
<evidence type="ECO:0000256" key="3">
    <source>
        <dbReference type="ARBA" id="ARBA00022676"/>
    </source>
</evidence>
<comment type="subcellular location">
    <subcellularLocation>
        <location evidence="1">Cell membrane</location>
        <topology evidence="1">Multi-pass membrane protein</topology>
    </subcellularLocation>
</comment>
<dbReference type="InterPro" id="IPR050297">
    <property type="entry name" value="LipidA_mod_glycosyltrf_83"/>
</dbReference>
<keyword evidence="3 10" id="KW-0328">Glycosyltransferase</keyword>
<evidence type="ECO:0000256" key="5">
    <source>
        <dbReference type="ARBA" id="ARBA00022692"/>
    </source>
</evidence>
<keyword evidence="7 8" id="KW-0472">Membrane</keyword>
<dbReference type="PANTHER" id="PTHR33908">
    <property type="entry name" value="MANNOSYLTRANSFERASE YKCB-RELATED"/>
    <property type="match status" value="1"/>
</dbReference>
<evidence type="ECO:0000256" key="6">
    <source>
        <dbReference type="ARBA" id="ARBA00022989"/>
    </source>
</evidence>
<evidence type="ECO:0000259" key="9">
    <source>
        <dbReference type="Pfam" id="PF13231"/>
    </source>
</evidence>
<dbReference type="InterPro" id="IPR038731">
    <property type="entry name" value="RgtA/B/C-like"/>
</dbReference>
<feature type="transmembrane region" description="Helical" evidence="8">
    <location>
        <begin position="277"/>
        <end position="296"/>
    </location>
</feature>
<evidence type="ECO:0000256" key="1">
    <source>
        <dbReference type="ARBA" id="ARBA00004651"/>
    </source>
</evidence>
<keyword evidence="5 8" id="KW-0812">Transmembrane</keyword>
<evidence type="ECO:0000256" key="4">
    <source>
        <dbReference type="ARBA" id="ARBA00022679"/>
    </source>
</evidence>
<keyword evidence="6 8" id="KW-1133">Transmembrane helix</keyword>
<dbReference type="AlphaFoldDB" id="A0A1J5SGV8"/>
<evidence type="ECO:0000256" key="2">
    <source>
        <dbReference type="ARBA" id="ARBA00022475"/>
    </source>
</evidence>
<feature type="transmembrane region" description="Helical" evidence="8">
    <location>
        <begin position="331"/>
        <end position="350"/>
    </location>
</feature>
<gene>
    <name evidence="10" type="ORF">GALL_144680</name>
</gene>
<name>A0A1J5SGV8_9ZZZZ</name>
<organism evidence="10">
    <name type="scientific">mine drainage metagenome</name>
    <dbReference type="NCBI Taxonomy" id="410659"/>
    <lineage>
        <taxon>unclassified sequences</taxon>
        <taxon>metagenomes</taxon>
        <taxon>ecological metagenomes</taxon>
    </lineage>
</organism>